<organism evidence="1 2">
    <name type="scientific">Panagrolaimus sp. ES5</name>
    <dbReference type="NCBI Taxonomy" id="591445"/>
    <lineage>
        <taxon>Eukaryota</taxon>
        <taxon>Metazoa</taxon>
        <taxon>Ecdysozoa</taxon>
        <taxon>Nematoda</taxon>
        <taxon>Chromadorea</taxon>
        <taxon>Rhabditida</taxon>
        <taxon>Tylenchina</taxon>
        <taxon>Panagrolaimomorpha</taxon>
        <taxon>Panagrolaimoidea</taxon>
        <taxon>Panagrolaimidae</taxon>
        <taxon>Panagrolaimus</taxon>
    </lineage>
</organism>
<dbReference type="WBParaSite" id="ES5_v2.g19924.t1">
    <property type="protein sequence ID" value="ES5_v2.g19924.t1"/>
    <property type="gene ID" value="ES5_v2.g19924"/>
</dbReference>
<sequence>MIYGGQWEIISSLKFDGLKGKNETLIKPPTEKFVSPIKYCSRQMSPEKKIHYFPKPFGNGQKVYITTNNSDFGVITLRFQTSPCEELPSSDISLYMTLAWGSSYASQSMDEQERKTISKISPKLTNNIIYGYPKLTMWSRYNSIWNEGKVYSISSSYYTGPATLQIEYQNNSFIVKDRQFNAVMQDSRLFRSIISKGVQYLVVVDPFSLVKDLSVIGSV</sequence>
<name>A0AC34FSU1_9BILA</name>
<reference evidence="2" key="1">
    <citation type="submission" date="2022-11" db="UniProtKB">
        <authorList>
            <consortium name="WormBaseParasite"/>
        </authorList>
    </citation>
    <scope>IDENTIFICATION</scope>
</reference>
<dbReference type="Proteomes" id="UP000887579">
    <property type="component" value="Unplaced"/>
</dbReference>
<protein>
    <submittedName>
        <fullName evidence="2">Uncharacterized protein</fullName>
    </submittedName>
</protein>
<accession>A0AC34FSU1</accession>
<evidence type="ECO:0000313" key="2">
    <source>
        <dbReference type="WBParaSite" id="ES5_v2.g19924.t1"/>
    </source>
</evidence>
<proteinExistence type="predicted"/>
<evidence type="ECO:0000313" key="1">
    <source>
        <dbReference type="Proteomes" id="UP000887579"/>
    </source>
</evidence>